<protein>
    <recommendedName>
        <fullName evidence="4">Lipoprotein</fullName>
    </recommendedName>
</protein>
<dbReference type="PROSITE" id="PS51257">
    <property type="entry name" value="PROKAR_LIPOPROTEIN"/>
    <property type="match status" value="1"/>
</dbReference>
<name>A0A1M7SKU8_9SPHN</name>
<evidence type="ECO:0000313" key="2">
    <source>
        <dbReference type="EMBL" id="SHN59097.1"/>
    </source>
</evidence>
<reference evidence="3" key="1">
    <citation type="submission" date="2016-12" db="EMBL/GenBank/DDBJ databases">
        <authorList>
            <person name="Varghese N."/>
            <person name="Submissions S."/>
        </authorList>
    </citation>
    <scope>NUCLEOTIDE SEQUENCE [LARGE SCALE GENOMIC DNA]</scope>
    <source>
        <strain evidence="3">DSM 11032</strain>
    </source>
</reference>
<dbReference type="AlphaFoldDB" id="A0A1M7SKU8"/>
<dbReference type="STRING" id="198312.SAMN02745193_01924"/>
<organism evidence="2 3">
    <name type="scientific">Erythrobacter sanguineus</name>
    <dbReference type="NCBI Taxonomy" id="198312"/>
    <lineage>
        <taxon>Bacteria</taxon>
        <taxon>Pseudomonadati</taxon>
        <taxon>Pseudomonadota</taxon>
        <taxon>Alphaproteobacteria</taxon>
        <taxon>Sphingomonadales</taxon>
        <taxon>Erythrobacteraceae</taxon>
        <taxon>Erythrobacter/Porphyrobacter group</taxon>
        <taxon>Erythrobacter</taxon>
    </lineage>
</organism>
<evidence type="ECO:0000256" key="1">
    <source>
        <dbReference type="SAM" id="MobiDB-lite"/>
    </source>
</evidence>
<evidence type="ECO:0000313" key="3">
    <source>
        <dbReference type="Proteomes" id="UP000184391"/>
    </source>
</evidence>
<proteinExistence type="predicted"/>
<gene>
    <name evidence="2" type="ORF">SAMN02745193_01924</name>
</gene>
<accession>A0A1M7SKU8</accession>
<feature type="compositionally biased region" description="Acidic residues" evidence="1">
    <location>
        <begin position="177"/>
        <end position="205"/>
    </location>
</feature>
<keyword evidence="3" id="KW-1185">Reference proteome</keyword>
<sequence length="205" mass="22022">MRRLLIISPIFAGILVSSCASPYYKARDVKSRTQIIARDASVGIGLVQHGPEGARFCFQSAPDAAYSQNAALSLDLSLVSAGSEGESDSEGSADTEMIGRTPALLFVREIFFRTCETAMSTNASPDAWQAMFKSTLEVAADVMKAETQNTSINLNEEVKDDNSSNNSLKEASASDQFQDDESSDNSDSDNESSDNSDDDESSDDD</sequence>
<dbReference type="Proteomes" id="UP000184391">
    <property type="component" value="Unassembled WGS sequence"/>
</dbReference>
<dbReference type="EMBL" id="FRDF01000010">
    <property type="protein sequence ID" value="SHN59097.1"/>
    <property type="molecule type" value="Genomic_DNA"/>
</dbReference>
<evidence type="ECO:0008006" key="4">
    <source>
        <dbReference type="Google" id="ProtNLM"/>
    </source>
</evidence>
<feature type="compositionally biased region" description="Polar residues" evidence="1">
    <location>
        <begin position="163"/>
        <end position="176"/>
    </location>
</feature>
<feature type="region of interest" description="Disordered" evidence="1">
    <location>
        <begin position="151"/>
        <end position="205"/>
    </location>
</feature>
<dbReference type="RefSeq" id="WP_211277621.1">
    <property type="nucleotide sequence ID" value="NZ_MUYH01000008.1"/>
</dbReference>